<dbReference type="Proteomes" id="UP000195953">
    <property type="component" value="Chromosome 1"/>
</dbReference>
<dbReference type="AlphaFoldDB" id="A0A1Y6HED3"/>
<feature type="region of interest" description="Disordered" evidence="1">
    <location>
        <begin position="122"/>
        <end position="173"/>
    </location>
</feature>
<keyword evidence="2" id="KW-1133">Transmembrane helix</keyword>
<name>A0A1Y6HED3_9XANT</name>
<reference evidence="4 6" key="1">
    <citation type="submission" date="2017-05" db="EMBL/GenBank/DDBJ databases">
        <authorList>
            <person name="Song R."/>
            <person name="Chenine A.L."/>
            <person name="Ruprecht R.M."/>
        </authorList>
    </citation>
    <scope>NUCLEOTIDE SEQUENCE [LARGE SCALE GENOMIC DNA]</scope>
    <source>
        <strain evidence="4">PD5205</strain>
    </source>
</reference>
<reference evidence="3 5" key="2">
    <citation type="submission" date="2017-05" db="EMBL/GenBank/DDBJ databases">
        <authorList>
            <person name="Blom J."/>
        </authorList>
    </citation>
    <scope>NUCLEOTIDE SEQUENCE [LARGE SCALE GENOMIC DNA]</scope>
    <source>
        <strain evidence="3">PD885</strain>
    </source>
</reference>
<evidence type="ECO:0000256" key="1">
    <source>
        <dbReference type="SAM" id="MobiDB-lite"/>
    </source>
</evidence>
<organism evidence="4 6">
    <name type="scientific">Xanthomonas fragariae</name>
    <dbReference type="NCBI Taxonomy" id="48664"/>
    <lineage>
        <taxon>Bacteria</taxon>
        <taxon>Pseudomonadati</taxon>
        <taxon>Pseudomonadota</taxon>
        <taxon>Gammaproteobacteria</taxon>
        <taxon>Lysobacterales</taxon>
        <taxon>Lysobacteraceae</taxon>
        <taxon>Xanthomonas</taxon>
    </lineage>
</organism>
<evidence type="ECO:0000313" key="5">
    <source>
        <dbReference type="Proteomes" id="UP000195877"/>
    </source>
</evidence>
<sequence>MGRMRLAASAAVWVSAPCAQCEWRLALSVHTTNFKRAQAPRRLDLHAPHRGSRCVGRILILLVSRIVTTRRNEALVPHVAAVACTGAILFFLACLLLYMPVPRDTLRHDDSLQMYFVPRPQLTQPAPAVPPQERERQPRAASASASVARSAPPPTRTPSPQRQVAAANAPANQSMAAQLYTREGRLRMPRDAQVEPMAQSGSAVPPGMTDARAQAKARNLMERVNPVQYQETRFAKDWKSDGTLGDVAVQEMNRGMKKFNDMLNGPQTQVAKARAPPDVRFNPALAGNQADMGSEATGDGYKAAPIAHETLPDLTGEASRRIREALAALEQRSAHCDASTRKTLLSPVRLHLSDLERAEHALNNGADPVMAAQMLPRQADSAYDLARRALWYADRQLKQCAIGRVGQCAADHVAPSIERAAW</sequence>
<gene>
    <name evidence="4" type="ORF">PD5205_00528</name>
    <name evidence="3" type="ORF">PD885_03481</name>
</gene>
<feature type="compositionally biased region" description="Low complexity" evidence="1">
    <location>
        <begin position="139"/>
        <end position="150"/>
    </location>
</feature>
<evidence type="ECO:0000313" key="4">
    <source>
        <dbReference type="EMBL" id="SMR01848.1"/>
    </source>
</evidence>
<dbReference type="EMBL" id="LT853885">
    <property type="protein sequence ID" value="SMR01848.1"/>
    <property type="molecule type" value="Genomic_DNA"/>
</dbReference>
<keyword evidence="2" id="KW-0472">Membrane</keyword>
<evidence type="ECO:0000313" key="6">
    <source>
        <dbReference type="Proteomes" id="UP000195953"/>
    </source>
</evidence>
<evidence type="ECO:0000313" key="3">
    <source>
        <dbReference type="EMBL" id="SMR00702.1"/>
    </source>
</evidence>
<feature type="transmembrane region" description="Helical" evidence="2">
    <location>
        <begin position="75"/>
        <end position="98"/>
    </location>
</feature>
<evidence type="ECO:0000256" key="2">
    <source>
        <dbReference type="SAM" id="Phobius"/>
    </source>
</evidence>
<protein>
    <recommendedName>
        <fullName evidence="7">Transmembrane protein</fullName>
    </recommendedName>
</protein>
<keyword evidence="5" id="KW-1185">Reference proteome</keyword>
<dbReference type="Proteomes" id="UP000195877">
    <property type="component" value="Chromosome 1"/>
</dbReference>
<proteinExistence type="predicted"/>
<keyword evidence="2" id="KW-0812">Transmembrane</keyword>
<dbReference type="EMBL" id="LT853882">
    <property type="protein sequence ID" value="SMR00702.1"/>
    <property type="molecule type" value="Genomic_DNA"/>
</dbReference>
<accession>A0A1Y6HED3</accession>
<evidence type="ECO:0008006" key="7">
    <source>
        <dbReference type="Google" id="ProtNLM"/>
    </source>
</evidence>
<dbReference type="eggNOG" id="ENOG5030T9M">
    <property type="taxonomic scope" value="Bacteria"/>
</dbReference>
<feature type="compositionally biased region" description="Low complexity" evidence="1">
    <location>
        <begin position="158"/>
        <end position="173"/>
    </location>
</feature>